<gene>
    <name evidence="1" type="ORF">METZ01_LOCUS336451</name>
</gene>
<reference evidence="1" key="1">
    <citation type="submission" date="2018-05" db="EMBL/GenBank/DDBJ databases">
        <authorList>
            <person name="Lanie J.A."/>
            <person name="Ng W.-L."/>
            <person name="Kazmierczak K.M."/>
            <person name="Andrzejewski T.M."/>
            <person name="Davidsen T.M."/>
            <person name="Wayne K.J."/>
            <person name="Tettelin H."/>
            <person name="Glass J.I."/>
            <person name="Rusch D."/>
            <person name="Podicherti R."/>
            <person name="Tsui H.-C.T."/>
            <person name="Winkler M.E."/>
        </authorList>
    </citation>
    <scope>NUCLEOTIDE SEQUENCE</scope>
</reference>
<organism evidence="1">
    <name type="scientific">marine metagenome</name>
    <dbReference type="NCBI Taxonomy" id="408172"/>
    <lineage>
        <taxon>unclassified sequences</taxon>
        <taxon>metagenomes</taxon>
        <taxon>ecological metagenomes</taxon>
    </lineage>
</organism>
<accession>A0A382QEY0</accession>
<sequence length="125" mass="14047">VRGFIPADMLNELRQGYDAATRGELDVDVWKEKIGPERILQLGMPNKYIPGWEGHEYLQLIIAAGRQLLGEDLDYKYDQLIYKPAGNPVELLWHQDAGYGWPGKANSRALTCWLALSEATQAMGS</sequence>
<name>A0A382QEY0_9ZZZZ</name>
<proteinExistence type="predicted"/>
<dbReference type="SUPFAM" id="SSF51197">
    <property type="entry name" value="Clavaminate synthase-like"/>
    <property type="match status" value="1"/>
</dbReference>
<dbReference type="EMBL" id="UINC01113769">
    <property type="protein sequence ID" value="SVC83597.1"/>
    <property type="molecule type" value="Genomic_DNA"/>
</dbReference>
<protein>
    <submittedName>
        <fullName evidence="1">Uncharacterized protein</fullName>
    </submittedName>
</protein>
<evidence type="ECO:0000313" key="1">
    <source>
        <dbReference type="EMBL" id="SVC83597.1"/>
    </source>
</evidence>
<feature type="non-terminal residue" evidence="1">
    <location>
        <position position="1"/>
    </location>
</feature>
<feature type="non-terminal residue" evidence="1">
    <location>
        <position position="125"/>
    </location>
</feature>
<dbReference type="Gene3D" id="2.60.120.620">
    <property type="entry name" value="q2cbj1_9rhob like domain"/>
    <property type="match status" value="1"/>
</dbReference>
<dbReference type="AlphaFoldDB" id="A0A382QEY0"/>